<evidence type="ECO:0000256" key="6">
    <source>
        <dbReference type="ARBA" id="ARBA00022840"/>
    </source>
</evidence>
<dbReference type="Proteomes" id="UP000069697">
    <property type="component" value="Unassembled WGS sequence"/>
</dbReference>
<dbReference type="CDD" id="cd00560">
    <property type="entry name" value="PanC"/>
    <property type="match status" value="1"/>
</dbReference>
<keyword evidence="8" id="KW-0963">Cytoplasm</keyword>
<dbReference type="GO" id="GO:0004592">
    <property type="term" value="F:pantoate-beta-alanine ligase activity"/>
    <property type="evidence" value="ECO:0007669"/>
    <property type="project" value="UniProtKB-UniRule"/>
</dbReference>
<evidence type="ECO:0000256" key="2">
    <source>
        <dbReference type="ARBA" id="ARBA00009256"/>
    </source>
</evidence>
<dbReference type="GO" id="GO:0015940">
    <property type="term" value="P:pantothenate biosynthetic process"/>
    <property type="evidence" value="ECO:0007669"/>
    <property type="project" value="UniProtKB-UniRule"/>
</dbReference>
<feature type="binding site" evidence="8">
    <location>
        <position position="65"/>
    </location>
    <ligand>
        <name>(R)-pantoate</name>
        <dbReference type="ChEBI" id="CHEBI:15980"/>
    </ligand>
</feature>
<feature type="binding site" evidence="8">
    <location>
        <begin position="151"/>
        <end position="154"/>
    </location>
    <ligand>
        <name>ATP</name>
        <dbReference type="ChEBI" id="CHEBI:30616"/>
    </ligand>
</feature>
<comment type="caution">
    <text evidence="9">The sequence shown here is derived from an EMBL/GenBank/DDBJ whole genome shotgun (WGS) entry which is preliminary data.</text>
</comment>
<keyword evidence="3 8" id="KW-0436">Ligase</keyword>
<dbReference type="UniPathway" id="UPA00028">
    <property type="reaction ID" value="UER00005"/>
</dbReference>
<dbReference type="InterPro" id="IPR014729">
    <property type="entry name" value="Rossmann-like_a/b/a_fold"/>
</dbReference>
<evidence type="ECO:0000256" key="1">
    <source>
        <dbReference type="ARBA" id="ARBA00004990"/>
    </source>
</evidence>
<comment type="pathway">
    <text evidence="1 8">Cofactor biosynthesis; (R)-pantothenate biosynthesis; (R)-pantothenate from (R)-pantoate and beta-alanine: step 1/1.</text>
</comment>
<dbReference type="PANTHER" id="PTHR21299">
    <property type="entry name" value="CYTIDYLATE KINASE/PANTOATE-BETA-ALANINE LIGASE"/>
    <property type="match status" value="1"/>
</dbReference>
<evidence type="ECO:0000313" key="9">
    <source>
        <dbReference type="EMBL" id="GAS82651.1"/>
    </source>
</evidence>
<evidence type="ECO:0000256" key="8">
    <source>
        <dbReference type="HAMAP-Rule" id="MF_00158"/>
    </source>
</evidence>
<dbReference type="PANTHER" id="PTHR21299:SF1">
    <property type="entry name" value="PANTOATE--BETA-ALANINE LIGASE"/>
    <property type="match status" value="1"/>
</dbReference>
<comment type="subunit">
    <text evidence="8">Homodimer.</text>
</comment>
<sequence length="298" mass="32875">MKVLRTIAELRQELSLMRQAIRSNASFVGLVPTMGYLHEGHASLMQAAQQQSDIVVLSIFVNPIQFGPNEDFDSYPRDEARDVETARSQGVDIVFIPSVEEMYPQATQTTVSVSKLTERLCGASRPGHFDGVTTVVSKLFNIVQPQRAFFGMKDAQQVAVIQQMVNDLNMPVEIVPCPIVREEDGLALSSRNVYLSAEQRTQALVLSKALRAAQEAADTGVATNAADIRRILREQIASSPLAVIDYAEIQAFPSLEPLADQEEVQGRDDLLIALAVKFGKTRLIDNIRLQKSEVLSHV</sequence>
<feature type="binding site" evidence="8">
    <location>
        <begin position="34"/>
        <end position="41"/>
    </location>
    <ligand>
        <name>ATP</name>
        <dbReference type="ChEBI" id="CHEBI:30616"/>
    </ligand>
</feature>
<comment type="catalytic activity">
    <reaction evidence="7 8">
        <text>(R)-pantoate + beta-alanine + ATP = (R)-pantothenate + AMP + diphosphate + H(+)</text>
        <dbReference type="Rhea" id="RHEA:10912"/>
        <dbReference type="ChEBI" id="CHEBI:15378"/>
        <dbReference type="ChEBI" id="CHEBI:15980"/>
        <dbReference type="ChEBI" id="CHEBI:29032"/>
        <dbReference type="ChEBI" id="CHEBI:30616"/>
        <dbReference type="ChEBI" id="CHEBI:33019"/>
        <dbReference type="ChEBI" id="CHEBI:57966"/>
        <dbReference type="ChEBI" id="CHEBI:456215"/>
        <dbReference type="EC" id="6.3.2.1"/>
    </reaction>
</comment>
<dbReference type="GO" id="GO:0005829">
    <property type="term" value="C:cytosol"/>
    <property type="evidence" value="ECO:0007669"/>
    <property type="project" value="TreeGrafter"/>
</dbReference>
<feature type="binding site" evidence="8">
    <location>
        <position position="65"/>
    </location>
    <ligand>
        <name>beta-alanine</name>
        <dbReference type="ChEBI" id="CHEBI:57966"/>
    </ligand>
</feature>
<dbReference type="HAMAP" id="MF_00158">
    <property type="entry name" value="PanC"/>
    <property type="match status" value="1"/>
</dbReference>
<dbReference type="EC" id="6.3.2.1" evidence="8"/>
<feature type="binding site" evidence="8">
    <location>
        <begin position="188"/>
        <end position="191"/>
    </location>
    <ligand>
        <name>ATP</name>
        <dbReference type="ChEBI" id="CHEBI:30616"/>
    </ligand>
</feature>
<dbReference type="AlphaFoldDB" id="A0A100VMK5"/>
<keyword evidence="6 8" id="KW-0067">ATP-binding</keyword>
<comment type="subcellular location">
    <subcellularLocation>
        <location evidence="8">Cytoplasm</location>
    </subcellularLocation>
</comment>
<organism evidence="9 10">
    <name type="scientific">Paenibacillus amylolyticus</name>
    <dbReference type="NCBI Taxonomy" id="1451"/>
    <lineage>
        <taxon>Bacteria</taxon>
        <taxon>Bacillati</taxon>
        <taxon>Bacillota</taxon>
        <taxon>Bacilli</taxon>
        <taxon>Bacillales</taxon>
        <taxon>Paenibacillaceae</taxon>
        <taxon>Paenibacillus</taxon>
    </lineage>
</organism>
<reference evidence="10" key="2">
    <citation type="submission" date="2016-01" db="EMBL/GenBank/DDBJ databases">
        <title>Draft Genome Sequence of Paenibacillus amylolyticus Heshi-A3 that Was Isolated from Fermented Rice Bran with Aging Salted Mackerel, Which Was Named Heshiko as Traditional Fermented Seafood in Japan.</title>
        <authorList>
            <person name="Akuzawa S."/>
            <person name="Nakagawa J."/>
            <person name="Kanekatsu T."/>
            <person name="Kubota E."/>
            <person name="Ohtake R."/>
            <person name="Suzuki T."/>
            <person name="Kanesaki Y."/>
        </authorList>
    </citation>
    <scope>NUCLEOTIDE SEQUENCE [LARGE SCALE GENOMIC DNA]</scope>
    <source>
        <strain evidence="10">Heshi-A3</strain>
    </source>
</reference>
<keyword evidence="4 8" id="KW-0566">Pantothenate biosynthesis</keyword>
<protein>
    <recommendedName>
        <fullName evidence="8">Pantothenate synthetase</fullName>
        <shortName evidence="8">PS</shortName>
        <ecNumber evidence="8">6.3.2.1</ecNumber>
    </recommendedName>
    <alternativeName>
        <fullName evidence="8">Pantoate--beta-alanine ligase</fullName>
    </alternativeName>
    <alternativeName>
        <fullName evidence="8">Pantoate-activating enzyme</fullName>
    </alternativeName>
</protein>
<dbReference type="Gene3D" id="3.30.1300.10">
    <property type="entry name" value="Pantoate-beta-alanine ligase, C-terminal domain"/>
    <property type="match status" value="1"/>
</dbReference>
<dbReference type="InterPro" id="IPR003721">
    <property type="entry name" value="Pantoate_ligase"/>
</dbReference>
<feature type="active site" description="Proton donor" evidence="8">
    <location>
        <position position="41"/>
    </location>
</feature>
<keyword evidence="5 8" id="KW-0547">Nucleotide-binding</keyword>
<dbReference type="NCBIfam" id="TIGR00018">
    <property type="entry name" value="panC"/>
    <property type="match status" value="1"/>
</dbReference>
<evidence type="ECO:0000256" key="7">
    <source>
        <dbReference type="ARBA" id="ARBA00048258"/>
    </source>
</evidence>
<proteinExistence type="inferred from homology"/>
<dbReference type="FunFam" id="3.40.50.620:FF:000013">
    <property type="entry name" value="Pantothenate synthetase"/>
    <property type="match status" value="1"/>
</dbReference>
<dbReference type="SUPFAM" id="SSF52374">
    <property type="entry name" value="Nucleotidylyl transferase"/>
    <property type="match status" value="1"/>
</dbReference>
<dbReference type="InterPro" id="IPR042176">
    <property type="entry name" value="Pantoate_ligase_C"/>
</dbReference>
<feature type="binding site" evidence="8">
    <location>
        <position position="180"/>
    </location>
    <ligand>
        <name>ATP</name>
        <dbReference type="ChEBI" id="CHEBI:30616"/>
    </ligand>
</feature>
<comment type="miscellaneous">
    <text evidence="8">The reaction proceeds by a bi uni uni bi ping pong mechanism.</text>
</comment>
<accession>A0A100VMK5</accession>
<comment type="function">
    <text evidence="8">Catalyzes the condensation of pantoate with beta-alanine in an ATP-dependent reaction via a pantoyl-adenylate intermediate.</text>
</comment>
<reference evidence="9 10" key="1">
    <citation type="journal article" date="2016" name="Genome Announc.">
        <title>Draft Genome Sequence of Paenibacillus amylolyticus Heshi-A3, Isolated from Fermented Rice Bran in a Japanese Fermented Seafood Dish.</title>
        <authorList>
            <person name="Akuzawa S."/>
            <person name="Nagaoka J."/>
            <person name="Kanekatsu M."/>
            <person name="Kubota E."/>
            <person name="Ohtake R."/>
            <person name="Suzuki T."/>
            <person name="Kanesaki Y."/>
        </authorList>
    </citation>
    <scope>NUCLEOTIDE SEQUENCE [LARGE SCALE GENOMIC DNA]</scope>
    <source>
        <strain evidence="9 10">Heshi-A3</strain>
    </source>
</reference>
<evidence type="ECO:0000256" key="4">
    <source>
        <dbReference type="ARBA" id="ARBA00022655"/>
    </source>
</evidence>
<name>A0A100VMK5_PAEAM</name>
<dbReference type="EMBL" id="BCNV01000001">
    <property type="protein sequence ID" value="GAS82651.1"/>
    <property type="molecule type" value="Genomic_DNA"/>
</dbReference>
<evidence type="ECO:0000313" key="10">
    <source>
        <dbReference type="Proteomes" id="UP000069697"/>
    </source>
</evidence>
<gene>
    <name evidence="8" type="primary">panC</name>
    <name evidence="9" type="ORF">PAHA3_2725</name>
</gene>
<dbReference type="RefSeq" id="WP_062835165.1">
    <property type="nucleotide sequence ID" value="NZ_BCNV01000001.1"/>
</dbReference>
<dbReference type="Pfam" id="PF02569">
    <property type="entry name" value="Pantoate_ligase"/>
    <property type="match status" value="1"/>
</dbReference>
<comment type="similarity">
    <text evidence="2 8">Belongs to the pantothenate synthetase family.</text>
</comment>
<dbReference type="Gene3D" id="3.40.50.620">
    <property type="entry name" value="HUPs"/>
    <property type="match status" value="1"/>
</dbReference>
<feature type="binding site" evidence="8">
    <location>
        <position position="157"/>
    </location>
    <ligand>
        <name>(R)-pantoate</name>
        <dbReference type="ChEBI" id="CHEBI:15980"/>
    </ligand>
</feature>
<dbReference type="GO" id="GO:0005524">
    <property type="term" value="F:ATP binding"/>
    <property type="evidence" value="ECO:0007669"/>
    <property type="project" value="UniProtKB-KW"/>
</dbReference>
<evidence type="ECO:0000256" key="3">
    <source>
        <dbReference type="ARBA" id="ARBA00022598"/>
    </source>
</evidence>
<evidence type="ECO:0000256" key="5">
    <source>
        <dbReference type="ARBA" id="ARBA00022741"/>
    </source>
</evidence>